<feature type="non-terminal residue" evidence="1">
    <location>
        <position position="1"/>
    </location>
</feature>
<organism evidence="1 2">
    <name type="scientific">Coemansia aciculifera</name>
    <dbReference type="NCBI Taxonomy" id="417176"/>
    <lineage>
        <taxon>Eukaryota</taxon>
        <taxon>Fungi</taxon>
        <taxon>Fungi incertae sedis</taxon>
        <taxon>Zoopagomycota</taxon>
        <taxon>Kickxellomycotina</taxon>
        <taxon>Kickxellomycetes</taxon>
        <taxon>Kickxellales</taxon>
        <taxon>Kickxellaceae</taxon>
        <taxon>Coemansia</taxon>
    </lineage>
</organism>
<sequence>LLDNLNSASASRSADVPEPSTSNRMQRAALPYRPAGAAASNNSLPTIAEGDISAPRSFRGFGAQPEYVDPDSIGRFVAAVADAIRANTESSVGTVGGRARKTLKAYVDFMVRDLVPVERMLTPAMQQLMSSMSHDAEPPTASALVDELLRLKDERLQDLHHQLSAVSGRISVSIGSGCLSPTMHYLAVHAHWLDTGFVRHDELLDWHFLEGATTSADIISVFESTLTKFGLFDRLGAVATNYTREFVEFLNQLETICHARGVPFDLDRNQATCSVSTLLDAREKLLGALRQSASGAAPIANDADSAASPLSKLGAAIRGLRRPDAPGTQQLAALCRERAIDMSALDLSPLRPWESAVALLDAALPIYAGLSEILLQR</sequence>
<comment type="caution">
    <text evidence="1">The sequence shown here is derived from an EMBL/GenBank/DDBJ whole genome shotgun (WGS) entry which is preliminary data.</text>
</comment>
<gene>
    <name evidence="1" type="ORF">IWW38_005891</name>
</gene>
<dbReference type="Proteomes" id="UP001139981">
    <property type="component" value="Unassembled WGS sequence"/>
</dbReference>
<protein>
    <submittedName>
        <fullName evidence="1">Uncharacterized protein</fullName>
    </submittedName>
</protein>
<dbReference type="EMBL" id="JANBVB010003046">
    <property type="protein sequence ID" value="KAJ2880797.1"/>
    <property type="molecule type" value="Genomic_DNA"/>
</dbReference>
<accession>A0ACC1LTY0</accession>
<feature type="non-terminal residue" evidence="1">
    <location>
        <position position="377"/>
    </location>
</feature>
<keyword evidence="2" id="KW-1185">Reference proteome</keyword>
<evidence type="ECO:0000313" key="2">
    <source>
        <dbReference type="Proteomes" id="UP001139981"/>
    </source>
</evidence>
<reference evidence="1" key="1">
    <citation type="submission" date="2022-07" db="EMBL/GenBank/DDBJ databases">
        <title>Phylogenomic reconstructions and comparative analyses of Kickxellomycotina fungi.</title>
        <authorList>
            <person name="Reynolds N.K."/>
            <person name="Stajich J.E."/>
            <person name="Barry K."/>
            <person name="Grigoriev I.V."/>
            <person name="Crous P."/>
            <person name="Smith M.E."/>
        </authorList>
    </citation>
    <scope>NUCLEOTIDE SEQUENCE</scope>
    <source>
        <strain evidence="1">CBS 190363</strain>
    </source>
</reference>
<evidence type="ECO:0000313" key="1">
    <source>
        <dbReference type="EMBL" id="KAJ2880797.1"/>
    </source>
</evidence>
<proteinExistence type="predicted"/>
<name>A0ACC1LTY0_9FUNG</name>